<dbReference type="AlphaFoldDB" id="A0A1Y1V4N9"/>
<dbReference type="FunFam" id="1.20.58.570:FF:000001">
    <property type="entry name" value="F-actin-capping protein subunit beta"/>
    <property type="match status" value="1"/>
</dbReference>
<gene>
    <name evidence="9" type="ORF">BCR36DRAFT_585242</name>
</gene>
<evidence type="ECO:0000256" key="6">
    <source>
        <dbReference type="ARBA" id="ARBA00023203"/>
    </source>
</evidence>
<dbReference type="GO" id="GO:0031097">
    <property type="term" value="C:medial cortex"/>
    <property type="evidence" value="ECO:0007669"/>
    <property type="project" value="EnsemblFungi"/>
</dbReference>
<evidence type="ECO:0000313" key="10">
    <source>
        <dbReference type="Proteomes" id="UP000193719"/>
    </source>
</evidence>
<dbReference type="GO" id="GO:0008290">
    <property type="term" value="C:F-actin capping protein complex"/>
    <property type="evidence" value="ECO:0007669"/>
    <property type="project" value="UniProtKB-UniRule"/>
</dbReference>
<evidence type="ECO:0000256" key="4">
    <source>
        <dbReference type="ARBA" id="ARBA00022467"/>
    </source>
</evidence>
<evidence type="ECO:0000256" key="7">
    <source>
        <dbReference type="ARBA" id="ARBA00023212"/>
    </source>
</evidence>
<evidence type="ECO:0000256" key="8">
    <source>
        <dbReference type="RuleBase" id="RU365078"/>
    </source>
</evidence>
<dbReference type="GO" id="GO:0099079">
    <property type="term" value="C:actin body"/>
    <property type="evidence" value="ECO:0007669"/>
    <property type="project" value="EnsemblFungi"/>
</dbReference>
<dbReference type="GO" id="GO:0005934">
    <property type="term" value="C:cellular bud tip"/>
    <property type="evidence" value="ECO:0007669"/>
    <property type="project" value="EnsemblFungi"/>
</dbReference>
<protein>
    <recommendedName>
        <fullName evidence="3 8">F-actin-capping protein subunit beta</fullName>
    </recommendedName>
</protein>
<dbReference type="OrthoDB" id="9979678at2759"/>
<dbReference type="GO" id="GO:0005634">
    <property type="term" value="C:nucleus"/>
    <property type="evidence" value="ECO:0007669"/>
    <property type="project" value="EnsemblFungi"/>
</dbReference>
<dbReference type="GO" id="GO:0044396">
    <property type="term" value="P:actin cortical patch organization"/>
    <property type="evidence" value="ECO:0007669"/>
    <property type="project" value="EnsemblFungi"/>
</dbReference>
<proteinExistence type="inferred from homology"/>
<keyword evidence="6 8" id="KW-0009">Actin-binding</keyword>
<dbReference type="GO" id="GO:0030447">
    <property type="term" value="P:filamentous growth"/>
    <property type="evidence" value="ECO:0007669"/>
    <property type="project" value="EnsemblFungi"/>
</dbReference>
<dbReference type="GO" id="GO:1902404">
    <property type="term" value="P:mitotic actomyosin contractile ring contraction"/>
    <property type="evidence" value="ECO:0007669"/>
    <property type="project" value="EnsemblFungi"/>
</dbReference>
<dbReference type="Pfam" id="PF01115">
    <property type="entry name" value="F_actin_cap_B"/>
    <property type="match status" value="1"/>
</dbReference>
<name>A0A1Y1V4N9_9FUNG</name>
<evidence type="ECO:0000256" key="2">
    <source>
        <dbReference type="ARBA" id="ARBA00006039"/>
    </source>
</evidence>
<dbReference type="EMBL" id="MCFH01000035">
    <property type="protein sequence ID" value="ORX46424.1"/>
    <property type="molecule type" value="Genomic_DNA"/>
</dbReference>
<dbReference type="GO" id="GO:0000131">
    <property type="term" value="C:incipient cellular bud site"/>
    <property type="evidence" value="ECO:0007669"/>
    <property type="project" value="EnsemblFungi"/>
</dbReference>
<dbReference type="GO" id="GO:1904600">
    <property type="term" value="P:mating projection actin fusion focus assembly"/>
    <property type="evidence" value="ECO:0007669"/>
    <property type="project" value="EnsemblFungi"/>
</dbReference>
<evidence type="ECO:0000313" key="9">
    <source>
        <dbReference type="EMBL" id="ORX46424.1"/>
    </source>
</evidence>
<comment type="function">
    <text evidence="8">F-actin-capping proteins bind in a Ca(2+)-independent manner to the fast growing ends of actin filaments (barbed end) thereby blocking the exchange of subunits at these ends. Unlike other capping proteins (such as gelsolin and severin), these proteins do not sever actin filaments.</text>
</comment>
<dbReference type="Proteomes" id="UP000193719">
    <property type="component" value="Unassembled WGS sequence"/>
</dbReference>
<dbReference type="Gene3D" id="1.20.58.570">
    <property type="match status" value="1"/>
</dbReference>
<evidence type="ECO:0000256" key="1">
    <source>
        <dbReference type="ARBA" id="ARBA00004245"/>
    </source>
</evidence>
<organism evidence="9 10">
    <name type="scientific">Piromyces finnis</name>
    <dbReference type="NCBI Taxonomy" id="1754191"/>
    <lineage>
        <taxon>Eukaryota</taxon>
        <taxon>Fungi</taxon>
        <taxon>Fungi incertae sedis</taxon>
        <taxon>Chytridiomycota</taxon>
        <taxon>Chytridiomycota incertae sedis</taxon>
        <taxon>Neocallimastigomycetes</taxon>
        <taxon>Neocallimastigales</taxon>
        <taxon>Neocallimastigaceae</taxon>
        <taxon>Piromyces</taxon>
    </lineage>
</organism>
<keyword evidence="5 8" id="KW-0963">Cytoplasm</keyword>
<dbReference type="PRINTS" id="PR00192">
    <property type="entry name" value="FACTINCAPB"/>
</dbReference>
<comment type="caution">
    <text evidence="9">The sequence shown here is derived from an EMBL/GenBank/DDBJ whole genome shotgun (WGS) entry which is preliminary data.</text>
</comment>
<comment type="subunit">
    <text evidence="8">Heterodimer of an alpha and a beta subunit.</text>
</comment>
<evidence type="ECO:0000256" key="5">
    <source>
        <dbReference type="ARBA" id="ARBA00022490"/>
    </source>
</evidence>
<dbReference type="SUPFAM" id="SSF90096">
    <property type="entry name" value="Subunits of heterodimeric actin filament capping protein Capz"/>
    <property type="match status" value="1"/>
</dbReference>
<evidence type="ECO:0000256" key="3">
    <source>
        <dbReference type="ARBA" id="ARBA00021859"/>
    </source>
</evidence>
<comment type="subcellular location">
    <subcellularLocation>
        <location evidence="1 8">Cytoplasm</location>
        <location evidence="1 8">Cytoskeleton</location>
    </subcellularLocation>
</comment>
<dbReference type="InterPro" id="IPR037282">
    <property type="entry name" value="CapZ_alpha/beta"/>
</dbReference>
<dbReference type="GO" id="GO:1903475">
    <property type="term" value="P:mitotic actomyosin contractile ring assembly"/>
    <property type="evidence" value="ECO:0007669"/>
    <property type="project" value="EnsemblFungi"/>
</dbReference>
<dbReference type="InterPro" id="IPR042276">
    <property type="entry name" value="CapZ_alpha/beta_2"/>
</dbReference>
<keyword evidence="4 8" id="KW-0117">Actin capping</keyword>
<dbReference type="PANTHER" id="PTHR10619">
    <property type="entry name" value="F-ACTIN-CAPPING PROTEIN SUBUNIT BETA"/>
    <property type="match status" value="1"/>
</dbReference>
<sequence length="283" mass="32767">MDPSEEQQDKRDKQLNYAMDLMRRLPPQNIEINVANLIDLCQDGEEDFDDFTGDLLSSIHQPLLVKICPATNKEYLASDYNRDLDSYRSPWSNKFDPPLQDATYPSEQLRKLEIQANEAFDVYRDLYYGGGLSSVYMWDTETGFAAAVFLKKTNENSENDKSSWDSIHIFEVENKGRNVLYKLTSTITLYILNSNKDMGNMNLSGSLTRYTESEYPLAHYSDHVGNLGRMVEGMEYNMRNTLQEIYFGKTKNIVNELRSIASLEDEKKKMLFTKDLMSRLKKN</sequence>
<accession>A0A1Y1V4N9</accession>
<comment type="similarity">
    <text evidence="2 8">Belongs to the F-actin-capping protein beta subunit family.</text>
</comment>
<keyword evidence="7 8" id="KW-0206">Cytoskeleton</keyword>
<dbReference type="GO" id="GO:0030479">
    <property type="term" value="C:actin cortical patch"/>
    <property type="evidence" value="ECO:0007669"/>
    <property type="project" value="EnsemblFungi"/>
</dbReference>
<dbReference type="InterPro" id="IPR043175">
    <property type="entry name" value="CAPZB_N"/>
</dbReference>
<dbReference type="STRING" id="1754191.A0A1Y1V4N9"/>
<dbReference type="GO" id="GO:0051015">
    <property type="term" value="F:actin filament binding"/>
    <property type="evidence" value="ECO:0007669"/>
    <property type="project" value="EnsemblFungi"/>
</dbReference>
<dbReference type="GO" id="GO:0051016">
    <property type="term" value="P:barbed-end actin filament capping"/>
    <property type="evidence" value="ECO:0007669"/>
    <property type="project" value="UniProtKB-UniRule"/>
</dbReference>
<dbReference type="InterPro" id="IPR001698">
    <property type="entry name" value="CAPZB"/>
</dbReference>
<dbReference type="Gene3D" id="3.90.1150.210">
    <property type="entry name" value="F-actin capping protein, beta subunit"/>
    <property type="match status" value="1"/>
</dbReference>
<reference evidence="9 10" key="1">
    <citation type="submission" date="2016-08" db="EMBL/GenBank/DDBJ databases">
        <title>Genomes of anaerobic fungi encode conserved fungal cellulosomes for biomass hydrolysis.</title>
        <authorList>
            <consortium name="DOE Joint Genome Institute"/>
            <person name="Haitjema C.H."/>
            <person name="Gilmore S.P."/>
            <person name="Henske J.K."/>
            <person name="Solomon K.V."/>
            <person name="De Groot R."/>
            <person name="Kuo A."/>
            <person name="Mondo S.J."/>
            <person name="Salamov A.A."/>
            <person name="Labutti K."/>
            <person name="Zhao Z."/>
            <person name="Chiniquy J."/>
            <person name="Barry K."/>
            <person name="Brewer H.M."/>
            <person name="Purvine S.O."/>
            <person name="Wright A.T."/>
            <person name="Boxma B."/>
            <person name="Van Alen T."/>
            <person name="Hackstein J.H."/>
            <person name="Baker S.E."/>
            <person name="Grigoriev I.V."/>
            <person name="O'Malley M.A."/>
        </authorList>
    </citation>
    <scope>NUCLEOTIDE SEQUENCE [LARGE SCALE GENOMIC DNA]</scope>
    <source>
        <strain evidence="10">finn</strain>
    </source>
</reference>
<reference evidence="9 10" key="2">
    <citation type="submission" date="2016-08" db="EMBL/GenBank/DDBJ databases">
        <title>Pervasive Adenine N6-methylation of Active Genes in Fungi.</title>
        <authorList>
            <consortium name="DOE Joint Genome Institute"/>
            <person name="Mondo S.J."/>
            <person name="Dannebaum R.O."/>
            <person name="Kuo R.C."/>
            <person name="Labutti K."/>
            <person name="Haridas S."/>
            <person name="Kuo A."/>
            <person name="Salamov A."/>
            <person name="Ahrendt S.R."/>
            <person name="Lipzen A."/>
            <person name="Sullivan W."/>
            <person name="Andreopoulos W.B."/>
            <person name="Clum A."/>
            <person name="Lindquist E."/>
            <person name="Daum C."/>
            <person name="Ramamoorthy G.K."/>
            <person name="Gryganskyi A."/>
            <person name="Culley D."/>
            <person name="Magnuson J.K."/>
            <person name="James T.Y."/>
            <person name="O'Malley M.A."/>
            <person name="Stajich J.E."/>
            <person name="Spatafora J.W."/>
            <person name="Visel A."/>
            <person name="Grigoriev I.V."/>
        </authorList>
    </citation>
    <scope>NUCLEOTIDE SEQUENCE [LARGE SCALE GENOMIC DNA]</scope>
    <source>
        <strain evidence="10">finn</strain>
    </source>
</reference>
<dbReference type="GO" id="GO:0043332">
    <property type="term" value="C:mating projection tip"/>
    <property type="evidence" value="ECO:0007669"/>
    <property type="project" value="EnsemblFungi"/>
</dbReference>
<keyword evidence="10" id="KW-1185">Reference proteome</keyword>
<dbReference type="GO" id="GO:0000142">
    <property type="term" value="C:cellular bud neck contractile ring"/>
    <property type="evidence" value="ECO:0007669"/>
    <property type="project" value="EnsemblFungi"/>
</dbReference>
<dbReference type="PANTHER" id="PTHR10619:SF0">
    <property type="entry name" value="F-ACTIN-CAPPING PROTEIN SUBUNIT BETA ISOFORMS 1 AND 2"/>
    <property type="match status" value="1"/>
</dbReference>